<comment type="caution">
    <text evidence="8">The sequence shown here is derived from an EMBL/GenBank/DDBJ whole genome shotgun (WGS) entry which is preliminary data.</text>
</comment>
<dbReference type="Proteomes" id="UP001432027">
    <property type="component" value="Unassembled WGS sequence"/>
</dbReference>
<evidence type="ECO:0000256" key="5">
    <source>
        <dbReference type="ARBA" id="ARBA00022839"/>
    </source>
</evidence>
<dbReference type="AlphaFoldDB" id="A0AAV5SQT5"/>
<evidence type="ECO:0000256" key="3">
    <source>
        <dbReference type="ARBA" id="ARBA00022723"/>
    </source>
</evidence>
<dbReference type="InterPro" id="IPR012337">
    <property type="entry name" value="RNaseH-like_sf"/>
</dbReference>
<dbReference type="EMBL" id="BTSX01000001">
    <property type="protein sequence ID" value="GMS81936.1"/>
    <property type="molecule type" value="Genomic_DNA"/>
</dbReference>
<dbReference type="InterPro" id="IPR040393">
    <property type="entry name" value="TREX1/2"/>
</dbReference>
<comment type="cofactor">
    <cofactor evidence="1">
        <name>Mg(2+)</name>
        <dbReference type="ChEBI" id="CHEBI:18420"/>
    </cofactor>
</comment>
<dbReference type="GO" id="GO:0006308">
    <property type="term" value="P:DNA catabolic process"/>
    <property type="evidence" value="ECO:0007669"/>
    <property type="project" value="TreeGrafter"/>
</dbReference>
<feature type="non-terminal residue" evidence="8">
    <location>
        <position position="1"/>
    </location>
</feature>
<feature type="region of interest" description="Disordered" evidence="7">
    <location>
        <begin position="1"/>
        <end position="57"/>
    </location>
</feature>
<dbReference type="PANTHER" id="PTHR13058">
    <property type="entry name" value="THREE PRIME REPAIR EXONUCLEASE 1, 2"/>
    <property type="match status" value="1"/>
</dbReference>
<name>A0AAV5SQT5_9BILA</name>
<evidence type="ECO:0000313" key="8">
    <source>
        <dbReference type="EMBL" id="GMS81936.1"/>
    </source>
</evidence>
<keyword evidence="9" id="KW-1185">Reference proteome</keyword>
<evidence type="ECO:0000256" key="2">
    <source>
        <dbReference type="ARBA" id="ARBA00022722"/>
    </source>
</evidence>
<dbReference type="GO" id="GO:0003676">
    <property type="term" value="F:nucleic acid binding"/>
    <property type="evidence" value="ECO:0007669"/>
    <property type="project" value="InterPro"/>
</dbReference>
<dbReference type="GO" id="GO:0008296">
    <property type="term" value="F:3'-5'-DNA exonuclease activity"/>
    <property type="evidence" value="ECO:0007669"/>
    <property type="project" value="TreeGrafter"/>
</dbReference>
<feature type="region of interest" description="Disordered" evidence="7">
    <location>
        <begin position="291"/>
        <end position="364"/>
    </location>
</feature>
<gene>
    <name evidence="8" type="ORF">PENTCL1PPCAC_4111</name>
</gene>
<dbReference type="SUPFAM" id="SSF53098">
    <property type="entry name" value="Ribonuclease H-like"/>
    <property type="match status" value="1"/>
</dbReference>
<keyword evidence="5" id="KW-0269">Exonuclease</keyword>
<evidence type="ECO:0000256" key="1">
    <source>
        <dbReference type="ARBA" id="ARBA00001946"/>
    </source>
</evidence>
<dbReference type="InterPro" id="IPR036397">
    <property type="entry name" value="RNaseH_sf"/>
</dbReference>
<proteinExistence type="predicted"/>
<dbReference type="GO" id="GO:0005737">
    <property type="term" value="C:cytoplasm"/>
    <property type="evidence" value="ECO:0007669"/>
    <property type="project" value="TreeGrafter"/>
</dbReference>
<dbReference type="GO" id="GO:0046872">
    <property type="term" value="F:metal ion binding"/>
    <property type="evidence" value="ECO:0007669"/>
    <property type="project" value="UniProtKB-KW"/>
</dbReference>
<organism evidence="8 9">
    <name type="scientific">Pristionchus entomophagus</name>
    <dbReference type="NCBI Taxonomy" id="358040"/>
    <lineage>
        <taxon>Eukaryota</taxon>
        <taxon>Metazoa</taxon>
        <taxon>Ecdysozoa</taxon>
        <taxon>Nematoda</taxon>
        <taxon>Chromadorea</taxon>
        <taxon>Rhabditida</taxon>
        <taxon>Rhabditina</taxon>
        <taxon>Diplogasteromorpha</taxon>
        <taxon>Diplogasteroidea</taxon>
        <taxon>Neodiplogasteridae</taxon>
        <taxon>Pristionchus</taxon>
    </lineage>
</organism>
<accession>A0AAV5SQT5</accession>
<sequence>SPMQRPFKSDIGSCSRELFSDNSSTGATVGGGEARNGERPPKRAFDGNPRKPIKRRRREKMGKIASFIFFDIESTGLFTKDEFRDHSRMDEPGKIADELFRYTLFTQESERPHMTEASFVVVSRGAFEAAIEKMRKKATEQLENPEVTVPTRVASNIHTRQVRPDLSEEQWRMYENIRRPETARLTRSVLSEKASFAEEWPGLHHVLKIAPKPACIVGHNALKYDMRVLHAELQRSEMLQDGWLPDEVFFVDSLLAFRQIDREDAAHLSSLVAGTDWMAISSAVATPIPPSLPRARPARIRPISESNEEEKEDEVVEETPPEELQRGGGTGNGLQQLQQPQLPTASSGGFTTPERRPRCPGTASAPAKLHASRALFPEVFLDFSHPLNYIRSEEWTVAKRKRVDGRVFRKVGGKWQYSVEAAMENAKRRGMFRQENLYLSIFSDTYNAHQAQDDCEALMQICLAYGPSFLEYADTMAADIIY</sequence>
<evidence type="ECO:0000256" key="6">
    <source>
        <dbReference type="ARBA" id="ARBA00022842"/>
    </source>
</evidence>
<protein>
    <recommendedName>
        <fullName evidence="10">Exonuclease domain-containing protein</fullName>
    </recommendedName>
</protein>
<evidence type="ECO:0000256" key="7">
    <source>
        <dbReference type="SAM" id="MobiDB-lite"/>
    </source>
</evidence>
<keyword evidence="2" id="KW-0540">Nuclease</keyword>
<evidence type="ECO:0000256" key="4">
    <source>
        <dbReference type="ARBA" id="ARBA00022801"/>
    </source>
</evidence>
<evidence type="ECO:0008006" key="10">
    <source>
        <dbReference type="Google" id="ProtNLM"/>
    </source>
</evidence>
<dbReference type="Gene3D" id="3.30.420.10">
    <property type="entry name" value="Ribonuclease H-like superfamily/Ribonuclease H"/>
    <property type="match status" value="2"/>
</dbReference>
<reference evidence="8" key="1">
    <citation type="submission" date="2023-10" db="EMBL/GenBank/DDBJ databases">
        <title>Genome assembly of Pristionchus species.</title>
        <authorList>
            <person name="Yoshida K."/>
            <person name="Sommer R.J."/>
        </authorList>
    </citation>
    <scope>NUCLEOTIDE SEQUENCE</scope>
    <source>
        <strain evidence="8">RS0144</strain>
    </source>
</reference>
<dbReference type="PANTHER" id="PTHR13058:SF19">
    <property type="entry name" value="LD40940P"/>
    <property type="match status" value="1"/>
</dbReference>
<evidence type="ECO:0000313" key="9">
    <source>
        <dbReference type="Proteomes" id="UP001432027"/>
    </source>
</evidence>
<keyword evidence="6" id="KW-0460">Magnesium</keyword>
<feature type="compositionally biased region" description="Basic and acidic residues" evidence="7">
    <location>
        <begin position="35"/>
        <end position="49"/>
    </location>
</feature>
<keyword evidence="4" id="KW-0378">Hydrolase</keyword>
<keyword evidence="3" id="KW-0479">Metal-binding</keyword>
<feature type="compositionally biased region" description="Acidic residues" evidence="7">
    <location>
        <begin position="306"/>
        <end position="321"/>
    </location>
</feature>
<feature type="compositionally biased region" description="Low complexity" evidence="7">
    <location>
        <begin position="333"/>
        <end position="342"/>
    </location>
</feature>